<dbReference type="EnsemblMetazoa" id="LLOJ008062-RA">
    <property type="protein sequence ID" value="LLOJ008062-PA"/>
    <property type="gene ID" value="LLOJ008062"/>
</dbReference>
<evidence type="ECO:0000256" key="1">
    <source>
        <dbReference type="SAM" id="MobiDB-lite"/>
    </source>
</evidence>
<sequence>MCDPDEDYLGQEIGIKCEPFEIQEVSQITIKSEFLDEKDQEMSKESSSSSVPEFPEHSWDNQEDNEYSKEYSPVSVCKNHIHHVLLHYKITKKTPSQAYQNICSIYGKNSISLRQCYRWYKKLTIKDQHCPCCSAQTKKPTGRPSKFDTEQIREFSRKNPDMPLQDMSLRLGIPKSTLFWHISKRKIKEETEHS</sequence>
<feature type="domain" description="Mos1 transposase HTH" evidence="2">
    <location>
        <begin position="78"/>
        <end position="122"/>
    </location>
</feature>
<evidence type="ECO:0000313" key="4">
    <source>
        <dbReference type="Proteomes" id="UP000092461"/>
    </source>
</evidence>
<organism evidence="3 4">
    <name type="scientific">Lutzomyia longipalpis</name>
    <name type="common">Sand fly</name>
    <dbReference type="NCBI Taxonomy" id="7200"/>
    <lineage>
        <taxon>Eukaryota</taxon>
        <taxon>Metazoa</taxon>
        <taxon>Ecdysozoa</taxon>
        <taxon>Arthropoda</taxon>
        <taxon>Hexapoda</taxon>
        <taxon>Insecta</taxon>
        <taxon>Pterygota</taxon>
        <taxon>Neoptera</taxon>
        <taxon>Endopterygota</taxon>
        <taxon>Diptera</taxon>
        <taxon>Nematocera</taxon>
        <taxon>Psychodoidea</taxon>
        <taxon>Psychodidae</taxon>
        <taxon>Lutzomyia</taxon>
        <taxon>Lutzomyia</taxon>
    </lineage>
</organism>
<evidence type="ECO:0000313" key="3">
    <source>
        <dbReference type="EnsemblMetazoa" id="LLOJ008062-PA"/>
    </source>
</evidence>
<proteinExistence type="predicted"/>
<dbReference type="VEuPathDB" id="VectorBase:LLOJ008062"/>
<dbReference type="InterPro" id="IPR041426">
    <property type="entry name" value="Mos1_HTH"/>
</dbReference>
<feature type="region of interest" description="Disordered" evidence="1">
    <location>
        <begin position="36"/>
        <end position="65"/>
    </location>
</feature>
<protein>
    <recommendedName>
        <fullName evidence="2">Mos1 transposase HTH domain-containing protein</fullName>
    </recommendedName>
</protein>
<reference evidence="3" key="1">
    <citation type="submission" date="2020-05" db="UniProtKB">
        <authorList>
            <consortium name="EnsemblMetazoa"/>
        </authorList>
    </citation>
    <scope>IDENTIFICATION</scope>
    <source>
        <strain evidence="3">Jacobina</strain>
    </source>
</reference>
<name>A0A1B0CT63_LUTLO</name>
<dbReference type="VEuPathDB" id="VectorBase:LLONM1_002075"/>
<dbReference type="EMBL" id="AJWK01027186">
    <property type="status" value="NOT_ANNOTATED_CDS"/>
    <property type="molecule type" value="Genomic_DNA"/>
</dbReference>
<keyword evidence="4" id="KW-1185">Reference proteome</keyword>
<dbReference type="Proteomes" id="UP000092461">
    <property type="component" value="Unassembled WGS sequence"/>
</dbReference>
<dbReference type="Pfam" id="PF17906">
    <property type="entry name" value="HTH_48"/>
    <property type="match status" value="1"/>
</dbReference>
<dbReference type="AlphaFoldDB" id="A0A1B0CT63"/>
<dbReference type="Gene3D" id="1.10.10.1450">
    <property type="match status" value="1"/>
</dbReference>
<evidence type="ECO:0000259" key="2">
    <source>
        <dbReference type="Pfam" id="PF17906"/>
    </source>
</evidence>
<accession>A0A1B0CT63</accession>